<keyword evidence="2" id="KW-0805">Transcription regulation</keyword>
<dbReference type="GO" id="GO:0005829">
    <property type="term" value="C:cytosol"/>
    <property type="evidence" value="ECO:0007669"/>
    <property type="project" value="TreeGrafter"/>
</dbReference>
<dbReference type="InterPro" id="IPR050950">
    <property type="entry name" value="HTH-type_LysR_regulators"/>
</dbReference>
<name>A0A7C9HB46_9RHOB</name>
<sequence length="302" mass="33149">MINRLEMFMALAKEQHFGRAAASLGVTQPTLSTGLRQLEDQLGVKLVQRGSRFGGLTPEGQRALVWARQIVGDARMLREEMRYTRKGLSGHLRIAVIPTALTWASRLASDFNLRHPNVDFTILSRTSAEILTMLENLDIDAGISYLDNEPLGRVSTAFLYRERYTLVCGPDHPLAGRDAVTWQDLADLKLCLLTPDMQNRRIINKNFMDAGVAPQARMESNSTVVLVAHVENGGWTTILPQDLARFLTAGKALRIIPILQSSEGHSVGLVAPYREPHTPVLQALLDEAGLAATKPHAGTGAV</sequence>
<dbReference type="InterPro" id="IPR005119">
    <property type="entry name" value="LysR_subst-bd"/>
</dbReference>
<dbReference type="Pfam" id="PF00126">
    <property type="entry name" value="HTH_1"/>
    <property type="match status" value="1"/>
</dbReference>
<dbReference type="PRINTS" id="PR00039">
    <property type="entry name" value="HTHLYSR"/>
</dbReference>
<dbReference type="Pfam" id="PF03466">
    <property type="entry name" value="LysR_substrate"/>
    <property type="match status" value="1"/>
</dbReference>
<evidence type="ECO:0000256" key="3">
    <source>
        <dbReference type="ARBA" id="ARBA00023125"/>
    </source>
</evidence>
<comment type="caution">
    <text evidence="6">The sequence shown here is derived from an EMBL/GenBank/DDBJ whole genome shotgun (WGS) entry which is preliminary data.</text>
</comment>
<dbReference type="Gene3D" id="3.40.190.290">
    <property type="match status" value="1"/>
</dbReference>
<organism evidence="6 7">
    <name type="scientific">Sediminimonas qiaohouensis</name>
    <dbReference type="NCBI Taxonomy" id="552061"/>
    <lineage>
        <taxon>Bacteria</taxon>
        <taxon>Pseudomonadati</taxon>
        <taxon>Pseudomonadota</taxon>
        <taxon>Alphaproteobacteria</taxon>
        <taxon>Rhodobacterales</taxon>
        <taxon>Roseobacteraceae</taxon>
        <taxon>Sediminimonas</taxon>
    </lineage>
</organism>
<reference evidence="6 7" key="1">
    <citation type="submission" date="2019-06" db="EMBL/GenBank/DDBJ databases">
        <title>Enrichment of Autotrophic Halophilic Microorganisms from Red Sea Brine Pool Using Microbial Electrosynthesis System.</title>
        <authorList>
            <person name="Alqahtani M.F."/>
            <person name="Bajracharya S."/>
            <person name="Katuri K.P."/>
            <person name="Ali M."/>
            <person name="Saikaly P.E."/>
        </authorList>
    </citation>
    <scope>NUCLEOTIDE SEQUENCE [LARGE SCALE GENOMIC DNA]</scope>
    <source>
        <strain evidence="6">MES6</strain>
    </source>
</reference>
<dbReference type="CDD" id="cd05466">
    <property type="entry name" value="PBP2_LTTR_substrate"/>
    <property type="match status" value="1"/>
</dbReference>
<evidence type="ECO:0000259" key="5">
    <source>
        <dbReference type="PROSITE" id="PS50931"/>
    </source>
</evidence>
<evidence type="ECO:0000313" key="7">
    <source>
        <dbReference type="Proteomes" id="UP000483078"/>
    </source>
</evidence>
<protein>
    <submittedName>
        <fullName evidence="6">LysR family transcriptional regulator</fullName>
    </submittedName>
</protein>
<feature type="domain" description="HTH lysR-type" evidence="5">
    <location>
        <begin position="1"/>
        <end position="57"/>
    </location>
</feature>
<evidence type="ECO:0000256" key="2">
    <source>
        <dbReference type="ARBA" id="ARBA00023015"/>
    </source>
</evidence>
<dbReference type="FunFam" id="1.10.10.10:FF:000001">
    <property type="entry name" value="LysR family transcriptional regulator"/>
    <property type="match status" value="1"/>
</dbReference>
<dbReference type="PANTHER" id="PTHR30419:SF31">
    <property type="entry name" value="BLR3139 PROTEIN"/>
    <property type="match status" value="1"/>
</dbReference>
<dbReference type="InterPro" id="IPR000847">
    <property type="entry name" value="LysR_HTH_N"/>
</dbReference>
<dbReference type="Gene3D" id="1.10.10.10">
    <property type="entry name" value="Winged helix-like DNA-binding domain superfamily/Winged helix DNA-binding domain"/>
    <property type="match status" value="1"/>
</dbReference>
<dbReference type="InterPro" id="IPR036388">
    <property type="entry name" value="WH-like_DNA-bd_sf"/>
</dbReference>
<comment type="similarity">
    <text evidence="1">Belongs to the LysR transcriptional regulatory family.</text>
</comment>
<dbReference type="PROSITE" id="PS50931">
    <property type="entry name" value="HTH_LYSR"/>
    <property type="match status" value="1"/>
</dbReference>
<dbReference type="GO" id="GO:0003700">
    <property type="term" value="F:DNA-binding transcription factor activity"/>
    <property type="evidence" value="ECO:0007669"/>
    <property type="project" value="InterPro"/>
</dbReference>
<keyword evidence="3" id="KW-0238">DNA-binding</keyword>
<gene>
    <name evidence="6" type="ORF">FH759_09385</name>
</gene>
<dbReference type="Proteomes" id="UP000483078">
    <property type="component" value="Unassembled WGS sequence"/>
</dbReference>
<evidence type="ECO:0000256" key="1">
    <source>
        <dbReference type="ARBA" id="ARBA00009437"/>
    </source>
</evidence>
<evidence type="ECO:0000313" key="6">
    <source>
        <dbReference type="EMBL" id="MTJ04889.1"/>
    </source>
</evidence>
<evidence type="ECO:0000256" key="4">
    <source>
        <dbReference type="ARBA" id="ARBA00023163"/>
    </source>
</evidence>
<keyword evidence="4" id="KW-0804">Transcription</keyword>
<dbReference type="SUPFAM" id="SSF53850">
    <property type="entry name" value="Periplasmic binding protein-like II"/>
    <property type="match status" value="1"/>
</dbReference>
<accession>A0A7C9HB46</accession>
<proteinExistence type="inferred from homology"/>
<dbReference type="GO" id="GO:0003677">
    <property type="term" value="F:DNA binding"/>
    <property type="evidence" value="ECO:0007669"/>
    <property type="project" value="UniProtKB-KW"/>
</dbReference>
<dbReference type="EMBL" id="VENJ01000012">
    <property type="protein sequence ID" value="MTJ04889.1"/>
    <property type="molecule type" value="Genomic_DNA"/>
</dbReference>
<dbReference type="PANTHER" id="PTHR30419">
    <property type="entry name" value="HTH-TYPE TRANSCRIPTIONAL REGULATOR YBHD"/>
    <property type="match status" value="1"/>
</dbReference>
<dbReference type="InterPro" id="IPR036390">
    <property type="entry name" value="WH_DNA-bd_sf"/>
</dbReference>
<dbReference type="RefSeq" id="WP_273249614.1">
    <property type="nucleotide sequence ID" value="NZ_VENJ01000012.1"/>
</dbReference>
<dbReference type="SUPFAM" id="SSF46785">
    <property type="entry name" value="Winged helix' DNA-binding domain"/>
    <property type="match status" value="1"/>
</dbReference>
<dbReference type="AlphaFoldDB" id="A0A7C9HB46"/>